<dbReference type="Proteomes" id="UP001160148">
    <property type="component" value="Unassembled WGS sequence"/>
</dbReference>
<proteinExistence type="predicted"/>
<dbReference type="AlphaFoldDB" id="A0AAV0XX02"/>
<name>A0AAV0XX02_9HEMI</name>
<reference evidence="1 2" key="1">
    <citation type="submission" date="2023-01" db="EMBL/GenBank/DDBJ databases">
        <authorList>
            <person name="Whitehead M."/>
        </authorList>
    </citation>
    <scope>NUCLEOTIDE SEQUENCE [LARGE SCALE GENOMIC DNA]</scope>
</reference>
<evidence type="ECO:0000313" key="1">
    <source>
        <dbReference type="EMBL" id="CAI6372422.1"/>
    </source>
</evidence>
<protein>
    <submittedName>
        <fullName evidence="1">Uncharacterized protein</fullName>
    </submittedName>
</protein>
<gene>
    <name evidence="1" type="ORF">MEUPH1_LOCUS26297</name>
</gene>
<organism evidence="1 2">
    <name type="scientific">Macrosiphum euphorbiae</name>
    <name type="common">potato aphid</name>
    <dbReference type="NCBI Taxonomy" id="13131"/>
    <lineage>
        <taxon>Eukaryota</taxon>
        <taxon>Metazoa</taxon>
        <taxon>Ecdysozoa</taxon>
        <taxon>Arthropoda</taxon>
        <taxon>Hexapoda</taxon>
        <taxon>Insecta</taxon>
        <taxon>Pterygota</taxon>
        <taxon>Neoptera</taxon>
        <taxon>Paraneoptera</taxon>
        <taxon>Hemiptera</taxon>
        <taxon>Sternorrhyncha</taxon>
        <taxon>Aphidomorpha</taxon>
        <taxon>Aphidoidea</taxon>
        <taxon>Aphididae</taxon>
        <taxon>Macrosiphini</taxon>
        <taxon>Macrosiphum</taxon>
    </lineage>
</organism>
<accession>A0AAV0XX02</accession>
<sequence length="87" mass="9819">MNLAVVFDDDLFIMAFLNFKPSAVDDAKIDNTESTEQVLFNNIFPTPGTIIALLVKLFPFFNKNIGVIEPFLLKSTCLKPACETRYE</sequence>
<comment type="caution">
    <text evidence="1">The sequence shown here is derived from an EMBL/GenBank/DDBJ whole genome shotgun (WGS) entry which is preliminary data.</text>
</comment>
<keyword evidence="2" id="KW-1185">Reference proteome</keyword>
<dbReference type="EMBL" id="CARXXK010001030">
    <property type="protein sequence ID" value="CAI6372422.1"/>
    <property type="molecule type" value="Genomic_DNA"/>
</dbReference>
<evidence type="ECO:0000313" key="2">
    <source>
        <dbReference type="Proteomes" id="UP001160148"/>
    </source>
</evidence>